<name>A0A1I7EDC8_9RHOB</name>
<reference evidence="3 4" key="1">
    <citation type="submission" date="2016-10" db="EMBL/GenBank/DDBJ databases">
        <authorList>
            <person name="de Groot N.N."/>
        </authorList>
    </citation>
    <scope>NUCLEOTIDE SEQUENCE [LARGE SCALE GENOMIC DNA]</scope>
    <source>
        <strain evidence="3 4">CGMCC 1.10959</strain>
    </source>
</reference>
<dbReference type="InterPro" id="IPR022211">
    <property type="entry name" value="PHBC_N"/>
</dbReference>
<feature type="non-terminal residue" evidence="3">
    <location>
        <position position="168"/>
    </location>
</feature>
<dbReference type="Proteomes" id="UP000182466">
    <property type="component" value="Unassembled WGS sequence"/>
</dbReference>
<gene>
    <name evidence="3" type="ORF">SAMN05216236_1731</name>
</gene>
<evidence type="ECO:0000256" key="1">
    <source>
        <dbReference type="SAM" id="MobiDB-lite"/>
    </source>
</evidence>
<feature type="domain" description="Poly-beta-hydroxybutyrate polymerase N-terminal" evidence="2">
    <location>
        <begin position="51"/>
        <end position="90"/>
    </location>
</feature>
<organism evidence="3 4">
    <name type="scientific">Sedimentitalea nanhaiensis</name>
    <dbReference type="NCBI Taxonomy" id="999627"/>
    <lineage>
        <taxon>Bacteria</taxon>
        <taxon>Pseudomonadati</taxon>
        <taxon>Pseudomonadota</taxon>
        <taxon>Alphaproteobacteria</taxon>
        <taxon>Rhodobacterales</taxon>
        <taxon>Paracoccaceae</taxon>
        <taxon>Sedimentitalea</taxon>
    </lineage>
</organism>
<protein>
    <submittedName>
        <fullName evidence="3">Polyhydroxyalkanoate synthase</fullName>
    </submittedName>
</protein>
<evidence type="ECO:0000259" key="2">
    <source>
        <dbReference type="Pfam" id="PF12551"/>
    </source>
</evidence>
<dbReference type="AlphaFoldDB" id="A0A1I7EDC8"/>
<accession>A0A1I7EDC8</accession>
<dbReference type="Pfam" id="PF12551">
    <property type="entry name" value="PHBC_N"/>
    <property type="match status" value="1"/>
</dbReference>
<dbReference type="EMBL" id="FPAW01000073">
    <property type="protein sequence ID" value="SFU21863.1"/>
    <property type="molecule type" value="Genomic_DNA"/>
</dbReference>
<evidence type="ECO:0000313" key="4">
    <source>
        <dbReference type="Proteomes" id="UP000182466"/>
    </source>
</evidence>
<dbReference type="STRING" id="999627.SAMN05216236_1731"/>
<evidence type="ECO:0000313" key="3">
    <source>
        <dbReference type="EMBL" id="SFU21863.1"/>
    </source>
</evidence>
<feature type="region of interest" description="Disordered" evidence="1">
    <location>
        <begin position="1"/>
        <end position="45"/>
    </location>
</feature>
<keyword evidence="4" id="KW-1185">Reference proteome</keyword>
<dbReference type="RefSeq" id="WP_175543446.1">
    <property type="nucleotide sequence ID" value="NZ_FPAW01000073.1"/>
</dbReference>
<proteinExistence type="predicted"/>
<sequence length="168" mass="18576">MSHAIPKSANTPRELSPKAGSGGKSFAPTVSLDSPKQQAGHRFGQDTELPEFLDRATHAGMARFTKGVSPAALAGAYLDWMAHLATSPGKQIEITQKAFGKWLRLSRFAMTCAGAQAGLDPCIEPLPQDRRFRDEAWQKWPYNVISQGFLLNQQWWHNVTTDVRGVTR</sequence>